<protein>
    <recommendedName>
        <fullName evidence="1">F-box domain-containing protein</fullName>
    </recommendedName>
</protein>
<keyword evidence="3" id="KW-1185">Reference proteome</keyword>
<organism evidence="2 3">
    <name type="scientific">Hymenoscyphus fraxineus</name>
    <dbReference type="NCBI Taxonomy" id="746836"/>
    <lineage>
        <taxon>Eukaryota</taxon>
        <taxon>Fungi</taxon>
        <taxon>Dikarya</taxon>
        <taxon>Ascomycota</taxon>
        <taxon>Pezizomycotina</taxon>
        <taxon>Leotiomycetes</taxon>
        <taxon>Helotiales</taxon>
        <taxon>Helotiaceae</taxon>
        <taxon>Hymenoscyphus</taxon>
    </lineage>
</organism>
<gene>
    <name evidence="2" type="ORF">HYFRA_00013721</name>
</gene>
<name>A0A9N9PW02_9HELO</name>
<dbReference type="AlphaFoldDB" id="A0A9N9PW02"/>
<dbReference type="OrthoDB" id="2687876at2759"/>
<dbReference type="Proteomes" id="UP000696280">
    <property type="component" value="Unassembled WGS sequence"/>
</dbReference>
<dbReference type="EMBL" id="CAJVRL010000121">
    <property type="protein sequence ID" value="CAG8961941.1"/>
    <property type="molecule type" value="Genomic_DNA"/>
</dbReference>
<dbReference type="InterPro" id="IPR001810">
    <property type="entry name" value="F-box_dom"/>
</dbReference>
<feature type="domain" description="F-box" evidence="1">
    <location>
        <begin position="58"/>
        <end position="104"/>
    </location>
</feature>
<proteinExistence type="predicted"/>
<evidence type="ECO:0000259" key="1">
    <source>
        <dbReference type="PROSITE" id="PS50181"/>
    </source>
</evidence>
<evidence type="ECO:0000313" key="2">
    <source>
        <dbReference type="EMBL" id="CAG8961941.1"/>
    </source>
</evidence>
<evidence type="ECO:0000313" key="3">
    <source>
        <dbReference type="Proteomes" id="UP000696280"/>
    </source>
</evidence>
<sequence>MALPTPTILTSDEFRLLTWSRSSLSRETIPPPSLQKHCPLDNGRHEPQNGEDYNASTLGVLRALPIEMIHSILNLLDLQSLTDLRRISWGIQALVNTLPTYKAIVHHTPDVLRALLSTKMAGYYTAQDMFNALCIQSCFGCGNFGPFIDLFTGYRYSRMRLKL</sequence>
<comment type="caution">
    <text evidence="2">The sequence shown here is derived from an EMBL/GenBank/DDBJ whole genome shotgun (WGS) entry which is preliminary data.</text>
</comment>
<dbReference type="PROSITE" id="PS50181">
    <property type="entry name" value="FBOX"/>
    <property type="match status" value="1"/>
</dbReference>
<accession>A0A9N9PW02</accession>
<reference evidence="2" key="1">
    <citation type="submission" date="2021-07" db="EMBL/GenBank/DDBJ databases">
        <authorList>
            <person name="Durling M."/>
        </authorList>
    </citation>
    <scope>NUCLEOTIDE SEQUENCE</scope>
</reference>